<evidence type="ECO:0000313" key="3">
    <source>
        <dbReference type="EMBL" id="KAF2165727.1"/>
    </source>
</evidence>
<keyword evidence="2" id="KW-0732">Signal</keyword>
<feature type="chain" id="PRO_5025345738" evidence="2">
    <location>
        <begin position="24"/>
        <end position="439"/>
    </location>
</feature>
<evidence type="ECO:0000256" key="2">
    <source>
        <dbReference type="SAM" id="SignalP"/>
    </source>
</evidence>
<gene>
    <name evidence="3" type="ORF">M409DRAFT_55608</name>
</gene>
<organism evidence="3 4">
    <name type="scientific">Zasmidium cellare ATCC 36951</name>
    <dbReference type="NCBI Taxonomy" id="1080233"/>
    <lineage>
        <taxon>Eukaryota</taxon>
        <taxon>Fungi</taxon>
        <taxon>Dikarya</taxon>
        <taxon>Ascomycota</taxon>
        <taxon>Pezizomycotina</taxon>
        <taxon>Dothideomycetes</taxon>
        <taxon>Dothideomycetidae</taxon>
        <taxon>Mycosphaerellales</taxon>
        <taxon>Mycosphaerellaceae</taxon>
        <taxon>Zasmidium</taxon>
    </lineage>
</organism>
<protein>
    <submittedName>
        <fullName evidence="3">Uncharacterized protein</fullName>
    </submittedName>
</protein>
<feature type="signal peptide" evidence="2">
    <location>
        <begin position="1"/>
        <end position="23"/>
    </location>
</feature>
<feature type="region of interest" description="Disordered" evidence="1">
    <location>
        <begin position="399"/>
        <end position="439"/>
    </location>
</feature>
<dbReference type="AlphaFoldDB" id="A0A6A6CET5"/>
<dbReference type="GeneID" id="54566316"/>
<accession>A0A6A6CET5</accession>
<keyword evidence="4" id="KW-1185">Reference proteome</keyword>
<dbReference type="EMBL" id="ML993599">
    <property type="protein sequence ID" value="KAF2165727.1"/>
    <property type="molecule type" value="Genomic_DNA"/>
</dbReference>
<reference evidence="3" key="1">
    <citation type="journal article" date="2020" name="Stud. Mycol.">
        <title>101 Dothideomycetes genomes: a test case for predicting lifestyles and emergence of pathogens.</title>
        <authorList>
            <person name="Haridas S."/>
            <person name="Albert R."/>
            <person name="Binder M."/>
            <person name="Bloem J."/>
            <person name="Labutti K."/>
            <person name="Salamov A."/>
            <person name="Andreopoulos B."/>
            <person name="Baker S."/>
            <person name="Barry K."/>
            <person name="Bills G."/>
            <person name="Bluhm B."/>
            <person name="Cannon C."/>
            <person name="Castanera R."/>
            <person name="Culley D."/>
            <person name="Daum C."/>
            <person name="Ezra D."/>
            <person name="Gonzalez J."/>
            <person name="Henrissat B."/>
            <person name="Kuo A."/>
            <person name="Liang C."/>
            <person name="Lipzen A."/>
            <person name="Lutzoni F."/>
            <person name="Magnuson J."/>
            <person name="Mondo S."/>
            <person name="Nolan M."/>
            <person name="Ohm R."/>
            <person name="Pangilinan J."/>
            <person name="Park H.-J."/>
            <person name="Ramirez L."/>
            <person name="Alfaro M."/>
            <person name="Sun H."/>
            <person name="Tritt A."/>
            <person name="Yoshinaga Y."/>
            <person name="Zwiers L.-H."/>
            <person name="Turgeon B."/>
            <person name="Goodwin S."/>
            <person name="Spatafora J."/>
            <person name="Crous P."/>
            <person name="Grigoriev I."/>
        </authorList>
    </citation>
    <scope>NUCLEOTIDE SEQUENCE</scope>
    <source>
        <strain evidence="3">ATCC 36951</strain>
    </source>
</reference>
<evidence type="ECO:0000313" key="4">
    <source>
        <dbReference type="Proteomes" id="UP000799537"/>
    </source>
</evidence>
<dbReference type="RefSeq" id="XP_033666616.1">
    <property type="nucleotide sequence ID" value="XM_033813044.1"/>
</dbReference>
<name>A0A6A6CET5_ZASCE</name>
<evidence type="ECO:0000256" key="1">
    <source>
        <dbReference type="SAM" id="MobiDB-lite"/>
    </source>
</evidence>
<sequence>MVPTPRTRAAVLAAALWTQLAVATRVAFMSESTGSGIITFMAPNITQAIACYDLSDYGELPSVQVLDSTPGLAVNFFPDSQCQGNSTVFHTDGYLSASEVAFGSWSITKDTPKSANTTDLVATAPGSIKMGNYQEFGLTGPHTDVSLSIPLLAALLLTATGSGITTIYATVVACSEAAQTGEVNDILACISVPIATICSFTGGYLYKHAGASVVANTAIDMATGTITNLNGPNKRSAIDSALHDYLSVLPNSSYVGHMYHAAYEHPRPMYEVEPVPGHRMHFSAFIGDGFITHHMHYAQETEKVKRAQGLDKRDPPYPYDGIRYSENGFDWNMCVYSQSTSSNWDDSPSYDYNTFYDQLTCVIDSPAPYQSAQAMQIDLYDISGTLSADIEIRPYSGSSATANAPACSATPPPINGDYLNRKEEEDGRGRFQSAYGSSS</sequence>
<feature type="compositionally biased region" description="Basic and acidic residues" evidence="1">
    <location>
        <begin position="419"/>
        <end position="429"/>
    </location>
</feature>
<proteinExistence type="predicted"/>
<dbReference type="Proteomes" id="UP000799537">
    <property type="component" value="Unassembled WGS sequence"/>
</dbReference>